<feature type="compositionally biased region" description="Polar residues" evidence="1">
    <location>
        <begin position="73"/>
        <end position="82"/>
    </location>
</feature>
<name>A0A9Q1CBI6_HOLLE</name>
<evidence type="ECO:0000313" key="3">
    <source>
        <dbReference type="EMBL" id="KAJ8041708.1"/>
    </source>
</evidence>
<accession>A0A9Q1CBI6</accession>
<dbReference type="Proteomes" id="UP001152320">
    <property type="component" value="Chromosome 5"/>
</dbReference>
<reference evidence="3" key="1">
    <citation type="submission" date="2021-10" db="EMBL/GenBank/DDBJ databases">
        <title>Tropical sea cucumber genome reveals ecological adaptation and Cuvierian tubules defense mechanism.</title>
        <authorList>
            <person name="Chen T."/>
        </authorList>
    </citation>
    <scope>NUCLEOTIDE SEQUENCE</scope>
    <source>
        <strain evidence="3">Nanhai2018</strain>
        <tissue evidence="3">Muscle</tissue>
    </source>
</reference>
<sequence length="107" mass="11896">MKFCGPSTRIKQSKRAIEVLLLFLLTAYYASGFQRQTSVSLNTNVTLRASPPSRESKPDWDQSDSYGQPGFTEATTEVPSTPSMGTTCYLHSYLLPIFFVASVLFLC</sequence>
<evidence type="ECO:0000256" key="1">
    <source>
        <dbReference type="SAM" id="MobiDB-lite"/>
    </source>
</evidence>
<gene>
    <name evidence="3" type="ORF">HOLleu_12598</name>
</gene>
<evidence type="ECO:0000256" key="2">
    <source>
        <dbReference type="SAM" id="Phobius"/>
    </source>
</evidence>
<comment type="caution">
    <text evidence="3">The sequence shown here is derived from an EMBL/GenBank/DDBJ whole genome shotgun (WGS) entry which is preliminary data.</text>
</comment>
<feature type="region of interest" description="Disordered" evidence="1">
    <location>
        <begin position="48"/>
        <end position="82"/>
    </location>
</feature>
<keyword evidence="2" id="KW-0472">Membrane</keyword>
<organism evidence="3 4">
    <name type="scientific">Holothuria leucospilota</name>
    <name type="common">Black long sea cucumber</name>
    <name type="synonym">Mertensiothuria leucospilota</name>
    <dbReference type="NCBI Taxonomy" id="206669"/>
    <lineage>
        <taxon>Eukaryota</taxon>
        <taxon>Metazoa</taxon>
        <taxon>Echinodermata</taxon>
        <taxon>Eleutherozoa</taxon>
        <taxon>Echinozoa</taxon>
        <taxon>Holothuroidea</taxon>
        <taxon>Aspidochirotacea</taxon>
        <taxon>Aspidochirotida</taxon>
        <taxon>Holothuriidae</taxon>
        <taxon>Holothuria</taxon>
    </lineage>
</organism>
<feature type="transmembrane region" description="Helical" evidence="2">
    <location>
        <begin position="89"/>
        <end position="106"/>
    </location>
</feature>
<dbReference type="EMBL" id="JAIZAY010000005">
    <property type="protein sequence ID" value="KAJ8041708.1"/>
    <property type="molecule type" value="Genomic_DNA"/>
</dbReference>
<dbReference type="AlphaFoldDB" id="A0A9Q1CBI6"/>
<proteinExistence type="predicted"/>
<keyword evidence="2" id="KW-0812">Transmembrane</keyword>
<evidence type="ECO:0000313" key="4">
    <source>
        <dbReference type="Proteomes" id="UP001152320"/>
    </source>
</evidence>
<protein>
    <submittedName>
        <fullName evidence="3">Uncharacterized protein</fullName>
    </submittedName>
</protein>
<keyword evidence="4" id="KW-1185">Reference proteome</keyword>
<keyword evidence="2" id="KW-1133">Transmembrane helix</keyword>